<dbReference type="Proteomes" id="UP000034611">
    <property type="component" value="Unassembled WGS sequence"/>
</dbReference>
<keyword evidence="1" id="KW-1133">Transmembrane helix</keyword>
<accession>A0A0G1C556</accession>
<organism evidence="2 3">
    <name type="scientific">Candidatus Woesebacteria bacterium GW2011_GWC1_43_10b</name>
    <dbReference type="NCBI Taxonomy" id="1618585"/>
    <lineage>
        <taxon>Bacteria</taxon>
        <taxon>Candidatus Woeseibacteriota</taxon>
    </lineage>
</organism>
<keyword evidence="1" id="KW-0812">Transmembrane</keyword>
<proteinExistence type="predicted"/>
<dbReference type="EMBL" id="LCEY01000008">
    <property type="protein sequence ID" value="KKS80795.1"/>
    <property type="molecule type" value="Genomic_DNA"/>
</dbReference>
<protein>
    <submittedName>
        <fullName evidence="2">Uncharacterized protein</fullName>
    </submittedName>
</protein>
<dbReference type="AlphaFoldDB" id="A0A0G1C556"/>
<reference evidence="2 3" key="1">
    <citation type="journal article" date="2015" name="Nature">
        <title>rRNA introns, odd ribosomes, and small enigmatic genomes across a large radiation of phyla.</title>
        <authorList>
            <person name="Brown C.T."/>
            <person name="Hug L.A."/>
            <person name="Thomas B.C."/>
            <person name="Sharon I."/>
            <person name="Castelle C.J."/>
            <person name="Singh A."/>
            <person name="Wilkins M.J."/>
            <person name="Williams K.H."/>
            <person name="Banfield J.F."/>
        </authorList>
    </citation>
    <scope>NUCLEOTIDE SEQUENCE [LARGE SCALE GENOMIC DNA]</scope>
</reference>
<gene>
    <name evidence="2" type="ORF">UV56_C0008G0003</name>
</gene>
<evidence type="ECO:0000313" key="2">
    <source>
        <dbReference type="EMBL" id="KKS80795.1"/>
    </source>
</evidence>
<feature type="transmembrane region" description="Helical" evidence="1">
    <location>
        <begin position="6"/>
        <end position="29"/>
    </location>
</feature>
<evidence type="ECO:0000256" key="1">
    <source>
        <dbReference type="SAM" id="Phobius"/>
    </source>
</evidence>
<evidence type="ECO:0000313" key="3">
    <source>
        <dbReference type="Proteomes" id="UP000034611"/>
    </source>
</evidence>
<sequence>MKNWRLYFSGCILVFGMFLAGLAVCGASYRLTYYLVSREEIPPLEALVPSPAPTSVAQPAAPQVTSVAPAAGQVCVGPAILEAQVEGRNGVIKIDAGESWTWYPPGSCFGEPYFHGDQGFLNNRFPTHVEEYRAKLSALGGDTAVLVQEVVGDNLEPYQSVLQQQGQAPTQVPPVSSAEQPAPGDYACNWPTDMDGYQASPVGLLDSELWVLAETWGPDGANQGYVVLLPPGGVMWLQNHFGGTCWWEPPGMDLTAEAELHQANIKARDGRDPTIIWLPDEGFPLLGCLQTLPVEGNIRHCDVVGDFPAFDAPAEEPFPGYFPGGTLAGTDGVGGTCEGLTASGPAIVEKSVGGVPTVVRVDSGATYDYTGGGCFAFDSQAALEARWEDHLAAFLVKYSNGNSLVVSE</sequence>
<keyword evidence="1" id="KW-0472">Membrane</keyword>
<name>A0A0G1C556_9BACT</name>
<comment type="caution">
    <text evidence="2">The sequence shown here is derived from an EMBL/GenBank/DDBJ whole genome shotgun (WGS) entry which is preliminary data.</text>
</comment>